<keyword evidence="3" id="KW-0378">Hydrolase</keyword>
<dbReference type="NCBIfam" id="NF047751">
    <property type="entry name" value="HepT_toxin"/>
    <property type="match status" value="1"/>
</dbReference>
<dbReference type="PANTHER" id="PTHR33397">
    <property type="entry name" value="UPF0331 PROTEIN YUTE"/>
    <property type="match status" value="1"/>
</dbReference>
<organism evidence="5 6">
    <name type="scientific">bacterium (Candidatus Gribaldobacteria) CG10_big_fil_rev_8_21_14_0_10_41_12</name>
    <dbReference type="NCBI Taxonomy" id="2014277"/>
    <lineage>
        <taxon>Bacteria</taxon>
        <taxon>Candidatus Gribaldobacteria</taxon>
    </lineage>
</organism>
<reference evidence="6" key="1">
    <citation type="submission" date="2017-09" db="EMBL/GenBank/DDBJ databases">
        <title>Depth-based differentiation of microbial function through sediment-hosted aquifers and enrichment of novel symbionts in the deep terrestrial subsurface.</title>
        <authorList>
            <person name="Probst A.J."/>
            <person name="Ladd B."/>
            <person name="Jarett J.K."/>
            <person name="Geller-Mcgrath D.E."/>
            <person name="Sieber C.M.K."/>
            <person name="Emerson J.B."/>
            <person name="Anantharaman K."/>
            <person name="Thomas B.C."/>
            <person name="Malmstrom R."/>
            <person name="Stieglmeier M."/>
            <person name="Klingl A."/>
            <person name="Woyke T."/>
            <person name="Ryan C.M."/>
            <person name="Banfield J.F."/>
        </authorList>
    </citation>
    <scope>NUCLEOTIDE SEQUENCE [LARGE SCALE GENOMIC DNA]</scope>
</reference>
<dbReference type="InterPro" id="IPR037038">
    <property type="entry name" value="HepT-like_sf"/>
</dbReference>
<dbReference type="Gene3D" id="1.20.120.580">
    <property type="entry name" value="bsu32300-like"/>
    <property type="match status" value="1"/>
</dbReference>
<name>A0A2H0UYE7_9BACT</name>
<gene>
    <name evidence="5" type="ORF">COU03_00080</name>
</gene>
<dbReference type="GO" id="GO:0004540">
    <property type="term" value="F:RNA nuclease activity"/>
    <property type="evidence" value="ECO:0007669"/>
    <property type="project" value="InterPro"/>
</dbReference>
<dbReference type="GO" id="GO:0016787">
    <property type="term" value="F:hydrolase activity"/>
    <property type="evidence" value="ECO:0007669"/>
    <property type="project" value="UniProtKB-KW"/>
</dbReference>
<sequence length="142" mass="16955">MKLEINKKIILERLDIIQTSLNKLDKLKTLSSGRFMLEDNFAIAEHYLRYALEATFDICAHILSRIPGTQLDEYKQMALEMGKQEILPMEFARQKLYKMGGYRNRLTHFYFEVKSEEMYSIVRNDLSDFKEFMRYIKPLLVK</sequence>
<comment type="caution">
    <text evidence="5">The sequence shown here is derived from an EMBL/GenBank/DDBJ whole genome shotgun (WGS) entry which is preliminary data.</text>
</comment>
<evidence type="ECO:0000313" key="6">
    <source>
        <dbReference type="Proteomes" id="UP000228906"/>
    </source>
</evidence>
<dbReference type="GO" id="GO:0110001">
    <property type="term" value="C:toxin-antitoxin complex"/>
    <property type="evidence" value="ECO:0007669"/>
    <property type="project" value="InterPro"/>
</dbReference>
<evidence type="ECO:0000256" key="2">
    <source>
        <dbReference type="ARBA" id="ARBA00022722"/>
    </source>
</evidence>
<protein>
    <submittedName>
        <fullName evidence="5">DUF86 domain-containing protein</fullName>
    </submittedName>
</protein>
<evidence type="ECO:0000256" key="3">
    <source>
        <dbReference type="ARBA" id="ARBA00022801"/>
    </source>
</evidence>
<dbReference type="InterPro" id="IPR052379">
    <property type="entry name" value="Type_VII_TA_RNase"/>
</dbReference>
<keyword evidence="1" id="KW-1277">Toxin-antitoxin system</keyword>
<evidence type="ECO:0000256" key="4">
    <source>
        <dbReference type="ARBA" id="ARBA00024207"/>
    </source>
</evidence>
<dbReference type="Proteomes" id="UP000228906">
    <property type="component" value="Unassembled WGS sequence"/>
</dbReference>
<dbReference type="PANTHER" id="PTHR33397:SF3">
    <property type="entry name" value="MRNA NUCLEASE HEPT"/>
    <property type="match status" value="1"/>
</dbReference>
<dbReference type="Pfam" id="PF01934">
    <property type="entry name" value="HepT-like"/>
    <property type="match status" value="1"/>
</dbReference>
<proteinExistence type="inferred from homology"/>
<dbReference type="InterPro" id="IPR008201">
    <property type="entry name" value="HepT-like"/>
</dbReference>
<keyword evidence="2" id="KW-0540">Nuclease</keyword>
<evidence type="ECO:0000313" key="5">
    <source>
        <dbReference type="EMBL" id="PIR91861.1"/>
    </source>
</evidence>
<comment type="similarity">
    <text evidence="4">Belongs to the HepT RNase toxin family.</text>
</comment>
<evidence type="ECO:0000256" key="1">
    <source>
        <dbReference type="ARBA" id="ARBA00022649"/>
    </source>
</evidence>
<dbReference type="EMBL" id="PFAV01000002">
    <property type="protein sequence ID" value="PIR91861.1"/>
    <property type="molecule type" value="Genomic_DNA"/>
</dbReference>
<accession>A0A2H0UYE7</accession>
<dbReference type="AlphaFoldDB" id="A0A2H0UYE7"/>